<dbReference type="Pfam" id="PF00589">
    <property type="entry name" value="Phage_integrase"/>
    <property type="match status" value="1"/>
</dbReference>
<comment type="caution">
    <text evidence="5">The sequence shown here is derived from an EMBL/GenBank/DDBJ whole genome shotgun (WGS) entry which is preliminary data.</text>
</comment>
<evidence type="ECO:0000256" key="1">
    <source>
        <dbReference type="ARBA" id="ARBA00023125"/>
    </source>
</evidence>
<gene>
    <name evidence="5" type="ORF">LCGC14_2615550</name>
</gene>
<keyword evidence="2" id="KW-0233">DNA recombination</keyword>
<evidence type="ECO:0000259" key="3">
    <source>
        <dbReference type="PROSITE" id="PS51898"/>
    </source>
</evidence>
<dbReference type="Gene3D" id="1.10.443.10">
    <property type="entry name" value="Intergrase catalytic core"/>
    <property type="match status" value="1"/>
</dbReference>
<protein>
    <recommendedName>
        <fullName evidence="6">Tyr recombinase domain-containing protein</fullName>
    </recommendedName>
</protein>
<reference evidence="5" key="1">
    <citation type="journal article" date="2015" name="Nature">
        <title>Complex archaea that bridge the gap between prokaryotes and eukaryotes.</title>
        <authorList>
            <person name="Spang A."/>
            <person name="Saw J.H."/>
            <person name="Jorgensen S.L."/>
            <person name="Zaremba-Niedzwiedzka K."/>
            <person name="Martijn J."/>
            <person name="Lind A.E."/>
            <person name="van Eijk R."/>
            <person name="Schleper C."/>
            <person name="Guy L."/>
            <person name="Ettema T.J."/>
        </authorList>
    </citation>
    <scope>NUCLEOTIDE SEQUENCE</scope>
</reference>
<dbReference type="SUPFAM" id="SSF56349">
    <property type="entry name" value="DNA breaking-rejoining enzymes"/>
    <property type="match status" value="1"/>
</dbReference>
<organism evidence="5">
    <name type="scientific">marine sediment metagenome</name>
    <dbReference type="NCBI Taxonomy" id="412755"/>
    <lineage>
        <taxon>unclassified sequences</taxon>
        <taxon>metagenomes</taxon>
        <taxon>ecological metagenomes</taxon>
    </lineage>
</organism>
<sequence length="245" mass="29616">MIAEKVKKNIEDFPSNDDIIDKYLNRYKHSEQSVAARKSALNYFFQKESKIKSKKKKYFGYSDHIFEINKSDLIDYFDFLNQLKDISLSSKKFKWTILKSFLDFCGDYYDEKYDFIIKFPHRLVKWKPTHKEPESNADVFLTLEEIKQILEYLKPRNYTYYLIIRLFTESGPRKGELINIDYDKVDLEKRYFDTTGKRGRKAYYFSKDLKDKLRDFIEERMLLNTNTKALFISTHLKRFSKRAFS</sequence>
<feature type="domain" description="Core-binding (CB)" evidence="4">
    <location>
        <begin position="14"/>
        <end position="106"/>
    </location>
</feature>
<feature type="domain" description="Tyr recombinase" evidence="3">
    <location>
        <begin position="136"/>
        <end position="245"/>
    </location>
</feature>
<proteinExistence type="predicted"/>
<dbReference type="InterPro" id="IPR011010">
    <property type="entry name" value="DNA_brk_join_enz"/>
</dbReference>
<dbReference type="InterPro" id="IPR002104">
    <property type="entry name" value="Integrase_catalytic"/>
</dbReference>
<dbReference type="PROSITE" id="PS51900">
    <property type="entry name" value="CB"/>
    <property type="match status" value="1"/>
</dbReference>
<evidence type="ECO:0000313" key="5">
    <source>
        <dbReference type="EMBL" id="KKL04490.1"/>
    </source>
</evidence>
<feature type="non-terminal residue" evidence="5">
    <location>
        <position position="245"/>
    </location>
</feature>
<accession>A0A0F9A4U5</accession>
<dbReference type="PROSITE" id="PS51898">
    <property type="entry name" value="TYR_RECOMBINASE"/>
    <property type="match status" value="1"/>
</dbReference>
<dbReference type="InterPro" id="IPR044068">
    <property type="entry name" value="CB"/>
</dbReference>
<evidence type="ECO:0008006" key="6">
    <source>
        <dbReference type="Google" id="ProtNLM"/>
    </source>
</evidence>
<dbReference type="GO" id="GO:0003677">
    <property type="term" value="F:DNA binding"/>
    <property type="evidence" value="ECO:0007669"/>
    <property type="project" value="UniProtKB-KW"/>
</dbReference>
<evidence type="ECO:0000259" key="4">
    <source>
        <dbReference type="PROSITE" id="PS51900"/>
    </source>
</evidence>
<name>A0A0F9A4U5_9ZZZZ</name>
<dbReference type="GO" id="GO:0015074">
    <property type="term" value="P:DNA integration"/>
    <property type="evidence" value="ECO:0007669"/>
    <property type="project" value="InterPro"/>
</dbReference>
<dbReference type="InterPro" id="IPR013762">
    <property type="entry name" value="Integrase-like_cat_sf"/>
</dbReference>
<dbReference type="EMBL" id="LAZR01044503">
    <property type="protein sequence ID" value="KKL04490.1"/>
    <property type="molecule type" value="Genomic_DNA"/>
</dbReference>
<dbReference type="AlphaFoldDB" id="A0A0F9A4U5"/>
<dbReference type="GO" id="GO:0006310">
    <property type="term" value="P:DNA recombination"/>
    <property type="evidence" value="ECO:0007669"/>
    <property type="project" value="UniProtKB-KW"/>
</dbReference>
<keyword evidence="1" id="KW-0238">DNA-binding</keyword>
<evidence type="ECO:0000256" key="2">
    <source>
        <dbReference type="ARBA" id="ARBA00023172"/>
    </source>
</evidence>